<dbReference type="AlphaFoldDB" id="A0A9Q1QI49"/>
<evidence type="ECO:0008006" key="4">
    <source>
        <dbReference type="Google" id="ProtNLM"/>
    </source>
</evidence>
<feature type="transmembrane region" description="Helical" evidence="1">
    <location>
        <begin position="71"/>
        <end position="96"/>
    </location>
</feature>
<feature type="transmembrane region" description="Helical" evidence="1">
    <location>
        <begin position="39"/>
        <end position="59"/>
    </location>
</feature>
<keyword evidence="1" id="KW-1133">Transmembrane helix</keyword>
<dbReference type="EMBL" id="JAKOGI010000137">
    <property type="protein sequence ID" value="KAJ8442679.1"/>
    <property type="molecule type" value="Genomic_DNA"/>
</dbReference>
<evidence type="ECO:0000256" key="1">
    <source>
        <dbReference type="SAM" id="Phobius"/>
    </source>
</evidence>
<gene>
    <name evidence="2" type="ORF">Cgig2_003723</name>
</gene>
<accession>A0A9Q1QI49</accession>
<evidence type="ECO:0000313" key="3">
    <source>
        <dbReference type="Proteomes" id="UP001153076"/>
    </source>
</evidence>
<organism evidence="2 3">
    <name type="scientific">Carnegiea gigantea</name>
    <dbReference type="NCBI Taxonomy" id="171969"/>
    <lineage>
        <taxon>Eukaryota</taxon>
        <taxon>Viridiplantae</taxon>
        <taxon>Streptophyta</taxon>
        <taxon>Embryophyta</taxon>
        <taxon>Tracheophyta</taxon>
        <taxon>Spermatophyta</taxon>
        <taxon>Magnoliopsida</taxon>
        <taxon>eudicotyledons</taxon>
        <taxon>Gunneridae</taxon>
        <taxon>Pentapetalae</taxon>
        <taxon>Caryophyllales</taxon>
        <taxon>Cactineae</taxon>
        <taxon>Cactaceae</taxon>
        <taxon>Cactoideae</taxon>
        <taxon>Echinocereeae</taxon>
        <taxon>Carnegiea</taxon>
    </lineage>
</organism>
<sequence>MDIDLPIPETITFMDVRENLIPQDVDFGLAFSRPANTLAFSQTLCSSLSMAIFATNLHFRLQPQISRYESPFLFLLCCEFFFPSSSSVVSALFVAFRLPFGCCSCFFSSSFSCSAMSVGHGGVFGHLSLSLLPSPIAVGGLGGEWAASSFFFFSVRTGQRQT</sequence>
<proteinExistence type="predicted"/>
<comment type="caution">
    <text evidence="2">The sequence shown here is derived from an EMBL/GenBank/DDBJ whole genome shotgun (WGS) entry which is preliminary data.</text>
</comment>
<evidence type="ECO:0000313" key="2">
    <source>
        <dbReference type="EMBL" id="KAJ8442679.1"/>
    </source>
</evidence>
<keyword evidence="1" id="KW-0812">Transmembrane</keyword>
<keyword evidence="3" id="KW-1185">Reference proteome</keyword>
<name>A0A9Q1QI49_9CARY</name>
<dbReference type="Proteomes" id="UP001153076">
    <property type="component" value="Unassembled WGS sequence"/>
</dbReference>
<protein>
    <recommendedName>
        <fullName evidence="4">Transmembrane protein</fullName>
    </recommendedName>
</protein>
<dbReference type="OrthoDB" id="10263597at2759"/>
<reference evidence="2" key="1">
    <citation type="submission" date="2022-04" db="EMBL/GenBank/DDBJ databases">
        <title>Carnegiea gigantea Genome sequencing and assembly v2.</title>
        <authorList>
            <person name="Copetti D."/>
            <person name="Sanderson M.J."/>
            <person name="Burquez A."/>
            <person name="Wojciechowski M.F."/>
        </authorList>
    </citation>
    <scope>NUCLEOTIDE SEQUENCE</scope>
    <source>
        <strain evidence="2">SGP5-SGP5p</strain>
        <tissue evidence="2">Aerial part</tissue>
    </source>
</reference>
<keyword evidence="1" id="KW-0472">Membrane</keyword>